<dbReference type="EMBL" id="KR584663">
    <property type="protein sequence ID" value="AKN63381.1"/>
    <property type="molecule type" value="Genomic_DNA"/>
</dbReference>
<dbReference type="EMBL" id="KC994902">
    <property type="protein sequence ID" value="AHN92142.1"/>
    <property type="molecule type" value="Genomic_DNA"/>
</dbReference>
<keyword evidence="6" id="KW-1133">Transmembrane helix</keyword>
<protein>
    <submittedName>
        <fullName evidence="8">Vp91</fullName>
    </submittedName>
</protein>
<dbReference type="Pfam" id="PF08475">
    <property type="entry name" value="Baculo_VP91_N"/>
    <property type="match status" value="1"/>
</dbReference>
<dbReference type="PROSITE" id="PS51807">
    <property type="entry name" value="ZF_C2HC_BV"/>
    <property type="match status" value="1"/>
</dbReference>
<organism evidence="8">
    <name type="scientific">Agrotis segetum granulosis virus</name>
    <name type="common">AsGV</name>
    <name type="synonym">Agrotis segetum granulovirus</name>
    <dbReference type="NCBI Taxonomy" id="10464"/>
    <lineage>
        <taxon>Viruses</taxon>
        <taxon>Viruses incertae sedis</taxon>
        <taxon>Naldaviricetes</taxon>
        <taxon>Lefavirales</taxon>
        <taxon>Baculoviridae</taxon>
        <taxon>Betabaculovirus</taxon>
        <taxon>Betabaculovirus agsegetum</taxon>
    </lineage>
</organism>
<proteinExistence type="predicted"/>
<keyword evidence="3" id="KW-0677">Repeat</keyword>
<evidence type="ECO:0000256" key="5">
    <source>
        <dbReference type="ARBA" id="ARBA00023180"/>
    </source>
</evidence>
<evidence type="ECO:0000259" key="7">
    <source>
        <dbReference type="PROSITE" id="PS51807"/>
    </source>
</evidence>
<name>A0A023MIE1_GVAS</name>
<feature type="domain" description="Zinc finger C2HC baculovirus (BV)-type profile" evidence="7">
    <location>
        <begin position="164"/>
        <end position="213"/>
    </location>
</feature>
<keyword evidence="10" id="KW-1185">Reference proteome</keyword>
<evidence type="ECO:0000256" key="2">
    <source>
        <dbReference type="ARBA" id="ARBA00022729"/>
    </source>
</evidence>
<evidence type="ECO:0000256" key="4">
    <source>
        <dbReference type="ARBA" id="ARBA00023157"/>
    </source>
</evidence>
<feature type="transmembrane region" description="Helical" evidence="6">
    <location>
        <begin position="7"/>
        <end position="25"/>
    </location>
</feature>
<keyword evidence="6" id="KW-0812">Transmembrane</keyword>
<evidence type="ECO:0000256" key="1">
    <source>
        <dbReference type="ARBA" id="ARBA00022669"/>
    </source>
</evidence>
<evidence type="ECO:0000256" key="6">
    <source>
        <dbReference type="SAM" id="Phobius"/>
    </source>
</evidence>
<dbReference type="OrthoDB" id="1474at10239"/>
<evidence type="ECO:0000313" key="8">
    <source>
        <dbReference type="EMBL" id="AHN92142.1"/>
    </source>
</evidence>
<accession>A0A023MIE1</accession>
<evidence type="ECO:0000256" key="3">
    <source>
        <dbReference type="ARBA" id="ARBA00022737"/>
    </source>
</evidence>
<keyword evidence="4" id="KW-1015">Disulfide bond</keyword>
<keyword evidence="1" id="KW-0147">Chitin-binding</keyword>
<dbReference type="InterPro" id="IPR013682">
    <property type="entry name" value="BaculoV_Vp91_N"/>
</dbReference>
<evidence type="ECO:0000313" key="10">
    <source>
        <dbReference type="Proteomes" id="UP000232958"/>
    </source>
</evidence>
<sequence length="656" mass="74778">MLSLSTLVVAIFLVIIVILFYNVFIEKDFNQSAFNAKVNALTEFLKNNHEPLPRKLMFISHVFSPYYYITEFDVESFKTLSVKAHDERVEHFSFLDQIFREPNNDDSDSLSERGGAPIYTKFQNRIKESSISFHPESVTKFIAHADDGDSIVECHNGEFNGAECIPYPICKQSNVDIPLTEDTLNRLVFNKLLARQRNITNVMKTHPSLYVRCDANLTPHMQECDIGETFLDNRCVTEPFLSTDEGVVLNAKLNKFKVPNIKIVSAKLHKRYHNDIQEERKESAVRIVELDADDPPKNFVKTSFESPVGITSKNTNNYSLRVNLGFQKTVGFNKDSLDRSIIEGLKNKNSNLVFPINDNSLHDNTPCTEYGTGHTYIDLTIGTDQFIECLDNHNIFIHSCLTRGFMDGKYFCDKEEICTDFEFGAGEIINSLSNDHISFDTGKTVCSNYQITQIVECDTENVVPSKQFDHPFNVSLELNLPKEVYNGELCVPFDVDLVHIKNDNFKVNVENKLNINFSKSMIGRVSKITTLEMLSAAKLSALVTYSRNLGEICLDPYTCAGLECDGEGAVVVDIFDNTQYNVCDENGEAVQHKVQMKENEYMDFVKGKIVENSNYHGECRLQEGVDYFEKMFREVQDVSCFYTMPMFELNKEDIIN</sequence>
<dbReference type="GO" id="GO:0008061">
    <property type="term" value="F:chitin binding"/>
    <property type="evidence" value="ECO:0007669"/>
    <property type="project" value="UniProtKB-KW"/>
</dbReference>
<keyword evidence="2" id="KW-0732">Signal</keyword>
<evidence type="ECO:0000313" key="9">
    <source>
        <dbReference type="EMBL" id="AKN63381.1"/>
    </source>
</evidence>
<keyword evidence="6" id="KW-0472">Membrane</keyword>
<reference evidence="9 10" key="2">
    <citation type="submission" date="2015-05" db="EMBL/GenBank/DDBJ databases">
        <title>Complete Sequence of an Agrotis segetum granulovirus isolate from Europe.</title>
        <authorList>
            <person name="Gueli Alletti G."/>
            <person name="Wennmann J.T."/>
            <person name="Jehle J.A."/>
        </authorList>
    </citation>
    <scope>NUCLEOTIDE SEQUENCE [LARGE SCALE GENOMIC DNA]</scope>
    <source>
        <strain evidence="9 10">DA</strain>
    </source>
</reference>
<dbReference type="Proteomes" id="UP000232958">
    <property type="component" value="Segment"/>
</dbReference>
<keyword evidence="5" id="KW-0325">Glycoprotein</keyword>
<organismHost>
    <name type="scientific">Agrotis segetum</name>
    <name type="common">Turnip moth</name>
    <dbReference type="NCBI Taxonomy" id="47767"/>
</organismHost>
<reference evidence="8" key="1">
    <citation type="journal article" date="2014" name="Arch. Virol.">
        <title>Complete genome sequence of Agrotis segetum granulovirus Shanghai strain.</title>
        <authorList>
            <person name="Zhang X."/>
            <person name="Liang Z."/>
            <person name="Yin X."/>
            <person name="Wang J."/>
            <person name="Shao X."/>
        </authorList>
    </citation>
    <scope>NUCLEOTIDE SEQUENCE</scope>
    <source>
        <strain evidence="8">L1</strain>
    </source>
</reference>
<gene>
    <name evidence="8" type="ORF">AsGV103</name>
    <name evidence="9" type="ORF">AsGV105</name>
</gene>